<keyword evidence="2" id="KW-1185">Reference proteome</keyword>
<evidence type="ECO:0000313" key="2">
    <source>
        <dbReference type="Proteomes" id="UP000790347"/>
    </source>
</evidence>
<reference evidence="1" key="2">
    <citation type="journal article" date="2022" name="Res Sq">
        <title>Comparative Genomics Reveals Insights into the Divergent Evolution of Astigmatic Mites and Household Pest Adaptations.</title>
        <authorList>
            <person name="Xiong Q."/>
            <person name="Wan A.T.-Y."/>
            <person name="Liu X.-Y."/>
            <person name="Fung C.S.-H."/>
            <person name="Xiao X."/>
            <person name="Malainual N."/>
            <person name="Hou J."/>
            <person name="Wang L."/>
            <person name="Wang M."/>
            <person name="Yang K."/>
            <person name="Cui Y."/>
            <person name="Leung E."/>
            <person name="Nong W."/>
            <person name="Shin S.-K."/>
            <person name="Au S."/>
            <person name="Jeong K.Y."/>
            <person name="Chew F.T."/>
            <person name="Hui J."/>
            <person name="Leung T.F."/>
            <person name="Tungtrongchitr A."/>
            <person name="Zhong N."/>
            <person name="Liu Z."/>
            <person name="Tsui S."/>
        </authorList>
    </citation>
    <scope>NUCLEOTIDE SEQUENCE</scope>
    <source>
        <strain evidence="1">Derf</strain>
        <tissue evidence="1">Whole organism</tissue>
    </source>
</reference>
<reference evidence="1" key="1">
    <citation type="submission" date="2013-05" db="EMBL/GenBank/DDBJ databases">
        <authorList>
            <person name="Yim A.K.Y."/>
            <person name="Chan T.F."/>
            <person name="Ji K.M."/>
            <person name="Liu X.Y."/>
            <person name="Zhou J.W."/>
            <person name="Li R.Q."/>
            <person name="Yang K.Y."/>
            <person name="Li J."/>
            <person name="Li M."/>
            <person name="Law P.T.W."/>
            <person name="Wu Y.L."/>
            <person name="Cai Z.L."/>
            <person name="Qin H."/>
            <person name="Bao Y."/>
            <person name="Leung R.K.K."/>
            <person name="Ng P.K.S."/>
            <person name="Zou J."/>
            <person name="Zhong X.J."/>
            <person name="Ran P.X."/>
            <person name="Zhong N.S."/>
            <person name="Liu Z.G."/>
            <person name="Tsui S.K.W."/>
        </authorList>
    </citation>
    <scope>NUCLEOTIDE SEQUENCE</scope>
    <source>
        <strain evidence="1">Derf</strain>
        <tissue evidence="1">Whole organism</tissue>
    </source>
</reference>
<protein>
    <submittedName>
        <fullName evidence="1">Uncharacterized protein</fullName>
    </submittedName>
</protein>
<name>A0A922I572_DERFA</name>
<dbReference type="EMBL" id="ASGP02000002">
    <property type="protein sequence ID" value="KAH9521443.1"/>
    <property type="molecule type" value="Genomic_DNA"/>
</dbReference>
<dbReference type="AlphaFoldDB" id="A0A922I572"/>
<sequence>MTCCWSSNLRVENHNILLSGQTNSCHVKKDDNDKNSVNHNDDDVDENFQFFNMAEFHEKLNYDDDH</sequence>
<proteinExistence type="predicted"/>
<gene>
    <name evidence="1" type="ORF">DERF_005103</name>
</gene>
<dbReference type="Proteomes" id="UP000790347">
    <property type="component" value="Unassembled WGS sequence"/>
</dbReference>
<accession>A0A922I572</accession>
<evidence type="ECO:0000313" key="1">
    <source>
        <dbReference type="EMBL" id="KAH9521443.1"/>
    </source>
</evidence>
<comment type="caution">
    <text evidence="1">The sequence shown here is derived from an EMBL/GenBank/DDBJ whole genome shotgun (WGS) entry which is preliminary data.</text>
</comment>
<organism evidence="1 2">
    <name type="scientific">Dermatophagoides farinae</name>
    <name type="common">American house dust mite</name>
    <dbReference type="NCBI Taxonomy" id="6954"/>
    <lineage>
        <taxon>Eukaryota</taxon>
        <taxon>Metazoa</taxon>
        <taxon>Ecdysozoa</taxon>
        <taxon>Arthropoda</taxon>
        <taxon>Chelicerata</taxon>
        <taxon>Arachnida</taxon>
        <taxon>Acari</taxon>
        <taxon>Acariformes</taxon>
        <taxon>Sarcoptiformes</taxon>
        <taxon>Astigmata</taxon>
        <taxon>Psoroptidia</taxon>
        <taxon>Analgoidea</taxon>
        <taxon>Pyroglyphidae</taxon>
        <taxon>Dermatophagoidinae</taxon>
        <taxon>Dermatophagoides</taxon>
    </lineage>
</organism>